<sequence>MPNLFRKKKEGRGRIAKDSIGLIGFPFFEEYYLDEKKIPLMSYVSIETHTHRQLTFLWESINYVYVNSTLQPNKTGVYVF</sequence>
<dbReference type="AlphaFoldDB" id="A0A382B7Z3"/>
<evidence type="ECO:0000313" key="1">
    <source>
        <dbReference type="EMBL" id="SVB09631.1"/>
    </source>
</evidence>
<accession>A0A382B7Z3</accession>
<gene>
    <name evidence="1" type="ORF">METZ01_LOCUS162485</name>
</gene>
<proteinExistence type="predicted"/>
<name>A0A382B7Z3_9ZZZZ</name>
<dbReference type="EMBL" id="UINC01028517">
    <property type="protein sequence ID" value="SVB09631.1"/>
    <property type="molecule type" value="Genomic_DNA"/>
</dbReference>
<organism evidence="1">
    <name type="scientific">marine metagenome</name>
    <dbReference type="NCBI Taxonomy" id="408172"/>
    <lineage>
        <taxon>unclassified sequences</taxon>
        <taxon>metagenomes</taxon>
        <taxon>ecological metagenomes</taxon>
    </lineage>
</organism>
<protein>
    <submittedName>
        <fullName evidence="1">Uncharacterized protein</fullName>
    </submittedName>
</protein>
<reference evidence="1" key="1">
    <citation type="submission" date="2018-05" db="EMBL/GenBank/DDBJ databases">
        <authorList>
            <person name="Lanie J.A."/>
            <person name="Ng W.-L."/>
            <person name="Kazmierczak K.M."/>
            <person name="Andrzejewski T.M."/>
            <person name="Davidsen T.M."/>
            <person name="Wayne K.J."/>
            <person name="Tettelin H."/>
            <person name="Glass J.I."/>
            <person name="Rusch D."/>
            <person name="Podicherti R."/>
            <person name="Tsui H.-C.T."/>
            <person name="Winkler M.E."/>
        </authorList>
    </citation>
    <scope>NUCLEOTIDE SEQUENCE</scope>
</reference>